<evidence type="ECO:0000313" key="6">
    <source>
        <dbReference type="Proteomes" id="UP000825935"/>
    </source>
</evidence>
<feature type="compositionally biased region" description="Polar residues" evidence="3">
    <location>
        <begin position="1"/>
        <end position="28"/>
    </location>
</feature>
<feature type="compositionally biased region" description="Polar residues" evidence="3">
    <location>
        <begin position="36"/>
        <end position="48"/>
    </location>
</feature>
<sequence>MQQQALRSAQTGTSVVNGAGTQASSHRQPASVDVHSISSGNSSGNYHQQQKDETNDLTATSHMYTERRRRKRQRECFTKLRTLVPNIRKKDKVTTVVEHAITFIKELQNKVDKLETLISLKDEVSDFVTWMALLHIFLFTWHSNDILHVGCSCWQVTWARYNQAEDAPDIH</sequence>
<evidence type="ECO:0000313" key="5">
    <source>
        <dbReference type="EMBL" id="KAH7428683.1"/>
    </source>
</evidence>
<dbReference type="GO" id="GO:0003700">
    <property type="term" value="F:DNA-binding transcription factor activity"/>
    <property type="evidence" value="ECO:0007669"/>
    <property type="project" value="InterPro"/>
</dbReference>
<dbReference type="InterPro" id="IPR036638">
    <property type="entry name" value="HLH_DNA-bd_sf"/>
</dbReference>
<evidence type="ECO:0000256" key="1">
    <source>
        <dbReference type="ARBA" id="ARBA00023015"/>
    </source>
</evidence>
<dbReference type="Pfam" id="PF00010">
    <property type="entry name" value="HLH"/>
    <property type="match status" value="1"/>
</dbReference>
<evidence type="ECO:0000256" key="3">
    <source>
        <dbReference type="SAM" id="MobiDB-lite"/>
    </source>
</evidence>
<keyword evidence="6" id="KW-1185">Reference proteome</keyword>
<dbReference type="SUPFAM" id="SSF47459">
    <property type="entry name" value="HLH, helix-loop-helix DNA-binding domain"/>
    <property type="match status" value="1"/>
</dbReference>
<dbReference type="InterPro" id="IPR011598">
    <property type="entry name" value="bHLH_dom"/>
</dbReference>
<dbReference type="Proteomes" id="UP000825935">
    <property type="component" value="Chromosome 9"/>
</dbReference>
<keyword evidence="1" id="KW-0805">Transcription regulation</keyword>
<dbReference type="EMBL" id="CM035414">
    <property type="protein sequence ID" value="KAH7428683.1"/>
    <property type="molecule type" value="Genomic_DNA"/>
</dbReference>
<protein>
    <recommendedName>
        <fullName evidence="4">BHLH domain-containing protein</fullName>
    </recommendedName>
</protein>
<dbReference type="Gene3D" id="4.10.280.10">
    <property type="entry name" value="Helix-loop-helix DNA-binding domain"/>
    <property type="match status" value="1"/>
</dbReference>
<feature type="region of interest" description="Disordered" evidence="3">
    <location>
        <begin position="1"/>
        <end position="70"/>
    </location>
</feature>
<dbReference type="AlphaFoldDB" id="A0A8T2U4L2"/>
<organism evidence="5 6">
    <name type="scientific">Ceratopteris richardii</name>
    <name type="common">Triangle waterfern</name>
    <dbReference type="NCBI Taxonomy" id="49495"/>
    <lineage>
        <taxon>Eukaryota</taxon>
        <taxon>Viridiplantae</taxon>
        <taxon>Streptophyta</taxon>
        <taxon>Embryophyta</taxon>
        <taxon>Tracheophyta</taxon>
        <taxon>Polypodiopsida</taxon>
        <taxon>Polypodiidae</taxon>
        <taxon>Polypodiales</taxon>
        <taxon>Pteridineae</taxon>
        <taxon>Pteridaceae</taxon>
        <taxon>Parkerioideae</taxon>
        <taxon>Ceratopteris</taxon>
    </lineage>
</organism>
<dbReference type="InterPro" id="IPR044278">
    <property type="entry name" value="BHLH95-like"/>
</dbReference>
<dbReference type="SMART" id="SM00353">
    <property type="entry name" value="HLH"/>
    <property type="match status" value="1"/>
</dbReference>
<comment type="caution">
    <text evidence="5">The sequence shown here is derived from an EMBL/GenBank/DDBJ whole genome shotgun (WGS) entry which is preliminary data.</text>
</comment>
<evidence type="ECO:0000256" key="2">
    <source>
        <dbReference type="ARBA" id="ARBA00023163"/>
    </source>
</evidence>
<name>A0A8T2U4L2_CERRI</name>
<dbReference type="GO" id="GO:0046983">
    <property type="term" value="F:protein dimerization activity"/>
    <property type="evidence" value="ECO:0007669"/>
    <property type="project" value="InterPro"/>
</dbReference>
<keyword evidence="2" id="KW-0804">Transcription</keyword>
<evidence type="ECO:0000259" key="4">
    <source>
        <dbReference type="PROSITE" id="PS50888"/>
    </source>
</evidence>
<dbReference type="PROSITE" id="PS50888">
    <property type="entry name" value="BHLH"/>
    <property type="match status" value="1"/>
</dbReference>
<dbReference type="PANTHER" id="PTHR46772">
    <property type="entry name" value="BHLH DOMAIN-CONTAINING PROTEIN"/>
    <property type="match status" value="1"/>
</dbReference>
<accession>A0A8T2U4L2</accession>
<dbReference type="OrthoDB" id="690068at2759"/>
<reference evidence="5" key="1">
    <citation type="submission" date="2021-08" db="EMBL/GenBank/DDBJ databases">
        <title>WGS assembly of Ceratopteris richardii.</title>
        <authorList>
            <person name="Marchant D.B."/>
            <person name="Chen G."/>
            <person name="Jenkins J."/>
            <person name="Shu S."/>
            <person name="Leebens-Mack J."/>
            <person name="Grimwood J."/>
            <person name="Schmutz J."/>
            <person name="Soltis P."/>
            <person name="Soltis D."/>
            <person name="Chen Z.-H."/>
        </authorList>
    </citation>
    <scope>NUCLEOTIDE SEQUENCE</scope>
    <source>
        <strain evidence="5">Whitten #5841</strain>
        <tissue evidence="5">Leaf</tissue>
    </source>
</reference>
<feature type="domain" description="BHLH" evidence="4">
    <location>
        <begin position="57"/>
        <end position="107"/>
    </location>
</feature>
<gene>
    <name evidence="5" type="ORF">KP509_09G011800</name>
</gene>
<proteinExistence type="predicted"/>
<dbReference type="PANTHER" id="PTHR46772:SF8">
    <property type="entry name" value="TRANSCRIPTION FACTOR BHLH95"/>
    <property type="match status" value="1"/>
</dbReference>